<dbReference type="PROSITE" id="PS50977">
    <property type="entry name" value="HTH_TETR_2"/>
    <property type="match status" value="1"/>
</dbReference>
<evidence type="ECO:0000313" key="6">
    <source>
        <dbReference type="EMBL" id="EPR12214.1"/>
    </source>
</evidence>
<feature type="domain" description="HTH tetR-type" evidence="5">
    <location>
        <begin position="1"/>
        <end position="60"/>
    </location>
</feature>
<evidence type="ECO:0000259" key="5">
    <source>
        <dbReference type="PROSITE" id="PS50977"/>
    </source>
</evidence>
<dbReference type="STRING" id="1330534.L323_09060"/>
<dbReference type="OrthoDB" id="9808476at2"/>
<evidence type="ECO:0000256" key="1">
    <source>
        <dbReference type="ARBA" id="ARBA00023015"/>
    </source>
</evidence>
<dbReference type="InterPro" id="IPR009057">
    <property type="entry name" value="Homeodomain-like_sf"/>
</dbReference>
<dbReference type="AlphaFoldDB" id="U4R3B7"/>
<dbReference type="RefSeq" id="WP_020815354.1">
    <property type="nucleotide sequence ID" value="NZ_ATAY01000030.1"/>
</dbReference>
<proteinExistence type="predicted"/>
<dbReference type="SUPFAM" id="SSF46689">
    <property type="entry name" value="Homeodomain-like"/>
    <property type="match status" value="1"/>
</dbReference>
<dbReference type="InterPro" id="IPR036271">
    <property type="entry name" value="Tet_transcr_reg_TetR-rel_C_sf"/>
</dbReference>
<dbReference type="Pfam" id="PF00440">
    <property type="entry name" value="TetR_N"/>
    <property type="match status" value="1"/>
</dbReference>
<dbReference type="PANTHER" id="PTHR47506">
    <property type="entry name" value="TRANSCRIPTIONAL REGULATORY PROTEIN"/>
    <property type="match status" value="1"/>
</dbReference>
<evidence type="ECO:0000256" key="3">
    <source>
        <dbReference type="ARBA" id="ARBA00023163"/>
    </source>
</evidence>
<accession>U4R3B7</accession>
<organism evidence="6 7">
    <name type="scientific">Ruminiclostridium papyrosolvens C7</name>
    <dbReference type="NCBI Taxonomy" id="1330534"/>
    <lineage>
        <taxon>Bacteria</taxon>
        <taxon>Bacillati</taxon>
        <taxon>Bacillota</taxon>
        <taxon>Clostridia</taxon>
        <taxon>Eubacteriales</taxon>
        <taxon>Oscillospiraceae</taxon>
        <taxon>Ruminiclostridium</taxon>
    </lineage>
</organism>
<gene>
    <name evidence="6" type="ORF">L323_09060</name>
</gene>
<keyword evidence="1" id="KW-0805">Transcription regulation</keyword>
<evidence type="ECO:0000256" key="4">
    <source>
        <dbReference type="PROSITE-ProRule" id="PRU00335"/>
    </source>
</evidence>
<dbReference type="PANTHER" id="PTHR47506:SF1">
    <property type="entry name" value="HTH-TYPE TRANSCRIPTIONAL REGULATOR YJDC"/>
    <property type="match status" value="1"/>
</dbReference>
<dbReference type="EMBL" id="ATAY01000030">
    <property type="protein sequence ID" value="EPR12214.1"/>
    <property type="molecule type" value="Genomic_DNA"/>
</dbReference>
<dbReference type="GO" id="GO:0003677">
    <property type="term" value="F:DNA binding"/>
    <property type="evidence" value="ECO:0007669"/>
    <property type="project" value="UniProtKB-UniRule"/>
</dbReference>
<dbReference type="InterPro" id="IPR001647">
    <property type="entry name" value="HTH_TetR"/>
</dbReference>
<dbReference type="Gene3D" id="1.10.10.60">
    <property type="entry name" value="Homeodomain-like"/>
    <property type="match status" value="1"/>
</dbReference>
<reference evidence="6 7" key="1">
    <citation type="journal article" date="2013" name="Genome Announc.">
        <title>Draft Genome Sequence of the Cellulolytic Bacterium Clostridium papyrosolvens C7 (ATCC 700395).</title>
        <authorList>
            <person name="Zepeda V."/>
            <person name="Dassa B."/>
            <person name="Borovok I."/>
            <person name="Lamed R."/>
            <person name="Bayer E.A."/>
            <person name="Cate J.H."/>
        </authorList>
    </citation>
    <scope>NUCLEOTIDE SEQUENCE [LARGE SCALE GENOMIC DNA]</scope>
    <source>
        <strain evidence="6 7">C7</strain>
    </source>
</reference>
<keyword evidence="3" id="KW-0804">Transcription</keyword>
<keyword evidence="2 4" id="KW-0238">DNA-binding</keyword>
<evidence type="ECO:0000313" key="7">
    <source>
        <dbReference type="Proteomes" id="UP000016860"/>
    </source>
</evidence>
<dbReference type="Gene3D" id="1.10.357.10">
    <property type="entry name" value="Tetracycline Repressor, domain 2"/>
    <property type="match status" value="1"/>
</dbReference>
<feature type="DNA-binding region" description="H-T-H motif" evidence="4">
    <location>
        <begin position="23"/>
        <end position="42"/>
    </location>
</feature>
<sequence length="191" mass="22338">MKKNEILDKSLELFADKGYFGTHMDDIAKAVGIKKASLYSHYSGKESIFTAVFNNILEEYSSFIDNLTAYSEETNCLEKLVSIFSGYLKNCKNNNKMVFWDRYYYYPPEYLKDYILQKTYEIEMLFINKITIIIEHGIKNGDIKNLLASDVALSFYYMMIGFSMTVKFYDEREIDKDIVKCTTVFLEGIKL</sequence>
<evidence type="ECO:0000256" key="2">
    <source>
        <dbReference type="ARBA" id="ARBA00023125"/>
    </source>
</evidence>
<dbReference type="SUPFAM" id="SSF48498">
    <property type="entry name" value="Tetracyclin repressor-like, C-terminal domain"/>
    <property type="match status" value="1"/>
</dbReference>
<dbReference type="Proteomes" id="UP000016860">
    <property type="component" value="Unassembled WGS sequence"/>
</dbReference>
<protein>
    <recommendedName>
        <fullName evidence="5">HTH tetR-type domain-containing protein</fullName>
    </recommendedName>
</protein>
<name>U4R3B7_9FIRM</name>
<dbReference type="PRINTS" id="PR00455">
    <property type="entry name" value="HTHTETR"/>
</dbReference>
<dbReference type="PATRIC" id="fig|1330534.3.peg.1801"/>
<comment type="caution">
    <text evidence="6">The sequence shown here is derived from an EMBL/GenBank/DDBJ whole genome shotgun (WGS) entry which is preliminary data.</text>
</comment>